<comment type="similarity">
    <text evidence="1">Belongs to the universal ribosomal protein uL30 family.</text>
</comment>
<evidence type="ECO:0000256" key="12">
    <source>
        <dbReference type="ARBA" id="ARBA00055388"/>
    </source>
</evidence>
<dbReference type="InterPro" id="IPR035808">
    <property type="entry name" value="Ribosomal_uL30_euk_arc"/>
</dbReference>
<keyword evidence="5" id="KW-0547">Nucleotide-binding</keyword>
<keyword evidence="3" id="KW-0690">Ribosome biogenesis</keyword>
<keyword evidence="6" id="KW-0067">ATP-binding</keyword>
<dbReference type="PROSITE" id="PS00634">
    <property type="entry name" value="RIBOSOMAL_L30"/>
    <property type="match status" value="1"/>
</dbReference>
<dbReference type="FunFam" id="3.30.1390.20:FF:000002">
    <property type="entry name" value="60S ribosomal protein L7"/>
    <property type="match status" value="1"/>
</dbReference>
<evidence type="ECO:0000259" key="13">
    <source>
        <dbReference type="PROSITE" id="PS51192"/>
    </source>
</evidence>
<feature type="domain" description="Helicase C-terminal" evidence="14">
    <location>
        <begin position="257"/>
        <end position="397"/>
    </location>
</feature>
<dbReference type="PROSITE" id="PS51194">
    <property type="entry name" value="HELICASE_CTER"/>
    <property type="match status" value="1"/>
</dbReference>
<dbReference type="OrthoDB" id="10261556at2759"/>
<dbReference type="InterPro" id="IPR011545">
    <property type="entry name" value="DEAD/DEAH_box_helicase_dom"/>
</dbReference>
<evidence type="ECO:0000256" key="3">
    <source>
        <dbReference type="ARBA" id="ARBA00022517"/>
    </source>
</evidence>
<sequence length="793" mass="92466">MYYLNEQGERVYTLKKVDPSGKPTVSAHPARFSPEDKYSRERITLKRQKNFDVLINLPPTAGKSLCFQLPAVLYEDNNVAIVFMSNNNALEEQVEFLKERNIGVCYFHSKLPKLEKENFFNKLSNRQETPTFIYITTTICASQVYKESFLTLIKNLYENNLISMFVVDDAHCSSENTIDYNKFYNEIIEIRKNFPNVRLIALTSIGTAIINEDIKKSLGMVNAVEYNGDYNWVRSNIYIDIKYKDILNNPLDDVTELINNYIEAMESFSGIIICQKNKDTVMIADELSRRGIPTVPYFTNQTKSKEKWKRREVVIIAATHGSAVGLNKDNVGLVIHWSLPSTIDQYYIDIGKAGRLYGKAHSRIYFGLEDWLHAQFIMMSMSKQIFSGFEHVVKFCTSDKCRHVLYSESFGFTCESCKNRCDACGNQNDYREAFNKFQIAMQQHQMFNVIKDEPVSKIYIYKIGQTLSERLTNFQERTFNYRENNYRILAFALIKNYKRAPDTADKPRESVLGIHKKVLSRLARSLEYIAFSTNNTDDYFQKLQVLNDVVTPGKKLPAVPESVLKRRKRRVQAKAVRVQASIKQRAAHYLKRKQIFKRAEQYVKEYRMKERDEVRMKRQAKNRGNYYIPSEARLAFVIRIRGVNQIAPKPRKILKLLRLKQINNAVFIRLNKATINMLRIVEPYVTWGYPNLKSVRELIYKKGFAKIDRQRIAITSNEIIEKKLGRTDIICVEDLIHEIFTVGSKFKYASNFLWPFKLNTPTGGWRKKTNHYVEGGDFGNREDKINELIRRMV</sequence>
<keyword evidence="8" id="KW-0687">Ribonucleoprotein</keyword>
<dbReference type="Pfam" id="PF00270">
    <property type="entry name" value="DEAD"/>
    <property type="match status" value="1"/>
</dbReference>
<dbReference type="InterPro" id="IPR014001">
    <property type="entry name" value="Helicase_ATP-bd"/>
</dbReference>
<dbReference type="InterPro" id="IPR012988">
    <property type="entry name" value="Ribosomal_uL30_N_euk"/>
</dbReference>
<evidence type="ECO:0000313" key="16">
    <source>
        <dbReference type="Proteomes" id="UP000786811"/>
    </source>
</evidence>
<evidence type="ECO:0000256" key="10">
    <source>
        <dbReference type="ARBA" id="ARBA00040575"/>
    </source>
</evidence>
<dbReference type="Pfam" id="PF08079">
    <property type="entry name" value="Ribosomal_L30_N"/>
    <property type="match status" value="1"/>
</dbReference>
<proteinExistence type="inferred from homology"/>
<evidence type="ECO:0000256" key="1">
    <source>
        <dbReference type="ARBA" id="ARBA00007594"/>
    </source>
</evidence>
<dbReference type="GO" id="GO:0001522">
    <property type="term" value="P:pseudouridine synthesis"/>
    <property type="evidence" value="ECO:0007669"/>
    <property type="project" value="InterPro"/>
</dbReference>
<dbReference type="Proteomes" id="UP000786811">
    <property type="component" value="Unassembled WGS sequence"/>
</dbReference>
<dbReference type="InterPro" id="IPR001650">
    <property type="entry name" value="Helicase_C-like"/>
</dbReference>
<gene>
    <name evidence="15" type="ORF">HICCMSTLAB_LOCUS12943</name>
</gene>
<dbReference type="InterPro" id="IPR036919">
    <property type="entry name" value="Ribo_uL30_ferredoxin-like_sf"/>
</dbReference>
<dbReference type="PROSITE" id="PS51192">
    <property type="entry name" value="HELICASE_ATP_BIND_1"/>
    <property type="match status" value="1"/>
</dbReference>
<dbReference type="Gene3D" id="3.30.1390.20">
    <property type="entry name" value="Ribosomal protein L30, ferredoxin-like fold domain"/>
    <property type="match status" value="1"/>
</dbReference>
<keyword evidence="4" id="KW-0698">rRNA processing</keyword>
<dbReference type="GO" id="GO:0030515">
    <property type="term" value="F:snoRNA binding"/>
    <property type="evidence" value="ECO:0007669"/>
    <property type="project" value="InterPro"/>
</dbReference>
<dbReference type="PANTHER" id="PTHR11524">
    <property type="entry name" value="60S RIBOSOMAL PROTEIN L7"/>
    <property type="match status" value="1"/>
</dbReference>
<dbReference type="InterPro" id="IPR039699">
    <property type="entry name" value="Ribosomal_uL30"/>
</dbReference>
<evidence type="ECO:0000256" key="6">
    <source>
        <dbReference type="ARBA" id="ARBA00022840"/>
    </source>
</evidence>
<evidence type="ECO:0000256" key="2">
    <source>
        <dbReference type="ARBA" id="ARBA00009462"/>
    </source>
</evidence>
<dbReference type="PANTHER" id="PTHR11524:SF16">
    <property type="entry name" value="LARGE RIBOSOMAL SUBUNIT PROTEIN UL30"/>
    <property type="match status" value="1"/>
</dbReference>
<dbReference type="CDD" id="cd01657">
    <property type="entry name" value="Ribosomal_L7_archeal_euk"/>
    <property type="match status" value="1"/>
</dbReference>
<dbReference type="InterPro" id="IPR027417">
    <property type="entry name" value="P-loop_NTPase"/>
</dbReference>
<evidence type="ECO:0000256" key="11">
    <source>
        <dbReference type="ARBA" id="ARBA00041271"/>
    </source>
</evidence>
<comment type="function">
    <text evidence="12">Binds to G-rich structures in 28S rRNA and in mRNAs. Plays a regulatory role in the translation apparatus; inhibits cell-free translation of mRNAs.</text>
</comment>
<evidence type="ECO:0000256" key="5">
    <source>
        <dbReference type="ARBA" id="ARBA00022741"/>
    </source>
</evidence>
<dbReference type="InterPro" id="IPR018038">
    <property type="entry name" value="Ribosomal_uL30_CS"/>
</dbReference>
<keyword evidence="16" id="KW-1185">Reference proteome</keyword>
<dbReference type="InterPro" id="IPR036756">
    <property type="entry name" value="H/ACA_rnp_Nop10_sf"/>
</dbReference>
<dbReference type="SUPFAM" id="SSF52540">
    <property type="entry name" value="P-loop containing nucleoside triphosphate hydrolases"/>
    <property type="match status" value="2"/>
</dbReference>
<comment type="similarity">
    <text evidence="2">Belongs to the NOP10 family.</text>
</comment>
<dbReference type="InterPro" id="IPR016082">
    <property type="entry name" value="Ribosomal_uL30_ferredoxin-like"/>
</dbReference>
<evidence type="ECO:0000256" key="9">
    <source>
        <dbReference type="ARBA" id="ARBA00030185"/>
    </source>
</evidence>
<dbReference type="SUPFAM" id="SSF55129">
    <property type="entry name" value="Ribosomal protein L30p/L7e"/>
    <property type="match status" value="1"/>
</dbReference>
<dbReference type="GO" id="GO:0022625">
    <property type="term" value="C:cytosolic large ribosomal subunit"/>
    <property type="evidence" value="ECO:0007669"/>
    <property type="project" value="TreeGrafter"/>
</dbReference>
<comment type="caution">
    <text evidence="15">The sequence shown here is derived from an EMBL/GenBank/DDBJ whole genome shotgun (WGS) entry which is preliminary data.</text>
</comment>
<evidence type="ECO:0000259" key="14">
    <source>
        <dbReference type="PROSITE" id="PS51194"/>
    </source>
</evidence>
<dbReference type="Pfam" id="PF04135">
    <property type="entry name" value="Nop10p"/>
    <property type="match status" value="1"/>
</dbReference>
<dbReference type="AlphaFoldDB" id="A0A8J2MYJ5"/>
<organism evidence="15 16">
    <name type="scientific">Cotesia congregata</name>
    <name type="common">Parasitoid wasp</name>
    <name type="synonym">Apanteles congregatus</name>
    <dbReference type="NCBI Taxonomy" id="51543"/>
    <lineage>
        <taxon>Eukaryota</taxon>
        <taxon>Metazoa</taxon>
        <taxon>Ecdysozoa</taxon>
        <taxon>Arthropoda</taxon>
        <taxon>Hexapoda</taxon>
        <taxon>Insecta</taxon>
        <taxon>Pterygota</taxon>
        <taxon>Neoptera</taxon>
        <taxon>Endopterygota</taxon>
        <taxon>Hymenoptera</taxon>
        <taxon>Apocrita</taxon>
        <taxon>Ichneumonoidea</taxon>
        <taxon>Braconidae</taxon>
        <taxon>Microgastrinae</taxon>
        <taxon>Cotesia</taxon>
    </lineage>
</organism>
<feature type="domain" description="Helicase ATP-binding" evidence="13">
    <location>
        <begin position="44"/>
        <end position="224"/>
    </location>
</feature>
<reference evidence="15" key="1">
    <citation type="submission" date="2021-04" db="EMBL/GenBank/DDBJ databases">
        <authorList>
            <person name="Chebbi M.A.C M."/>
        </authorList>
    </citation>
    <scope>NUCLEOTIDE SEQUENCE</scope>
</reference>
<dbReference type="EMBL" id="CAJNRD030001124">
    <property type="protein sequence ID" value="CAG5107837.1"/>
    <property type="molecule type" value="Genomic_DNA"/>
</dbReference>
<dbReference type="InterPro" id="IPR007264">
    <property type="entry name" value="H/ACA_rnp_Nop10"/>
</dbReference>
<dbReference type="Gene3D" id="3.40.50.300">
    <property type="entry name" value="P-loop containing nucleotide triphosphate hydrolases"/>
    <property type="match status" value="2"/>
</dbReference>
<dbReference type="NCBIfam" id="TIGR01310">
    <property type="entry name" value="uL30_euk"/>
    <property type="match status" value="1"/>
</dbReference>
<evidence type="ECO:0000256" key="7">
    <source>
        <dbReference type="ARBA" id="ARBA00022980"/>
    </source>
</evidence>
<evidence type="ECO:0000313" key="15">
    <source>
        <dbReference type="EMBL" id="CAG5107837.1"/>
    </source>
</evidence>
<dbReference type="GO" id="GO:0005524">
    <property type="term" value="F:ATP binding"/>
    <property type="evidence" value="ECO:0007669"/>
    <property type="project" value="UniProtKB-KW"/>
</dbReference>
<evidence type="ECO:0000256" key="4">
    <source>
        <dbReference type="ARBA" id="ARBA00022552"/>
    </source>
</evidence>
<accession>A0A8J2MYJ5</accession>
<dbReference type="Gene3D" id="4.10.80.300">
    <property type="match status" value="1"/>
</dbReference>
<dbReference type="InterPro" id="IPR005998">
    <property type="entry name" value="Ribosomal_uL30_euk"/>
</dbReference>
<keyword evidence="7 15" id="KW-0689">Ribosomal protein</keyword>
<dbReference type="SUPFAM" id="SSF144210">
    <property type="entry name" value="Nop10-like SnoRNP"/>
    <property type="match status" value="1"/>
</dbReference>
<dbReference type="GO" id="GO:0000463">
    <property type="term" value="P:maturation of LSU-rRNA from tricistronic rRNA transcript (SSU-rRNA, 5.8S rRNA, LSU-rRNA)"/>
    <property type="evidence" value="ECO:0007669"/>
    <property type="project" value="TreeGrafter"/>
</dbReference>
<name>A0A8J2MYJ5_COTCN</name>
<dbReference type="FunFam" id="3.30.1390.20:FF:000003">
    <property type="entry name" value="60S ribosomal protein L7"/>
    <property type="match status" value="1"/>
</dbReference>
<evidence type="ECO:0000256" key="8">
    <source>
        <dbReference type="ARBA" id="ARBA00023274"/>
    </source>
</evidence>
<dbReference type="Pfam" id="PF00327">
    <property type="entry name" value="Ribosomal_L30"/>
    <property type="match status" value="1"/>
</dbReference>
<protein>
    <recommendedName>
        <fullName evidence="10">Large ribosomal subunit protein uL30</fullName>
    </recommendedName>
    <alternativeName>
        <fullName evidence="11">60S ribosomal protein L7</fullName>
    </alternativeName>
    <alternativeName>
        <fullName evidence="9">Nucleolar protein 10</fullName>
    </alternativeName>
</protein>
<dbReference type="GO" id="GO:0003735">
    <property type="term" value="F:structural constituent of ribosome"/>
    <property type="evidence" value="ECO:0007669"/>
    <property type="project" value="TreeGrafter"/>
</dbReference>